<feature type="domain" description="Sulfotransferase" evidence="4">
    <location>
        <begin position="13"/>
        <end position="110"/>
    </location>
</feature>
<evidence type="ECO:0000313" key="6">
    <source>
        <dbReference type="RefSeq" id="XP_009778370.1"/>
    </source>
</evidence>
<protein>
    <recommendedName>
        <fullName evidence="3">Sulfotransferase</fullName>
        <ecNumber evidence="3">2.8.2.-</ecNumber>
    </recommendedName>
</protein>
<sequence>MEPESILGGEDSNSKCKIVYEFRDLKDVLASCWHFVQKLRPKDLPLLSLQEAFVQFTKGYLPFGPFWDHVMGYYKVSLEFSKRVIFLRYEDLKKDSIFHVKKLAEFLGQPFFF</sequence>
<dbReference type="RefSeq" id="XP_009778370.1">
    <property type="nucleotide sequence ID" value="XM_009780068.1"/>
</dbReference>
<evidence type="ECO:0000313" key="5">
    <source>
        <dbReference type="Proteomes" id="UP000189701"/>
    </source>
</evidence>
<dbReference type="Proteomes" id="UP000189701">
    <property type="component" value="Unplaced"/>
</dbReference>
<proteinExistence type="inferred from homology"/>
<dbReference type="EC" id="2.8.2.-" evidence="3"/>
<dbReference type="Pfam" id="PF00685">
    <property type="entry name" value="Sulfotransfer_1"/>
    <property type="match status" value="1"/>
</dbReference>
<evidence type="ECO:0000256" key="3">
    <source>
        <dbReference type="RuleBase" id="RU361155"/>
    </source>
</evidence>
<organism evidence="5 6">
    <name type="scientific">Nicotiana sylvestris</name>
    <name type="common">Wood tobacco</name>
    <name type="synonym">South American tobacco</name>
    <dbReference type="NCBI Taxonomy" id="4096"/>
    <lineage>
        <taxon>Eukaryota</taxon>
        <taxon>Viridiplantae</taxon>
        <taxon>Streptophyta</taxon>
        <taxon>Embryophyta</taxon>
        <taxon>Tracheophyta</taxon>
        <taxon>Spermatophyta</taxon>
        <taxon>Magnoliopsida</taxon>
        <taxon>eudicotyledons</taxon>
        <taxon>Gunneridae</taxon>
        <taxon>Pentapetalae</taxon>
        <taxon>asterids</taxon>
        <taxon>lamiids</taxon>
        <taxon>Solanales</taxon>
        <taxon>Solanaceae</taxon>
        <taxon>Nicotianoideae</taxon>
        <taxon>Nicotianeae</taxon>
        <taxon>Nicotiana</taxon>
    </lineage>
</organism>
<keyword evidence="2 3" id="KW-0808">Transferase</keyword>
<dbReference type="eggNOG" id="KOG1584">
    <property type="taxonomic scope" value="Eukaryota"/>
</dbReference>
<gene>
    <name evidence="6" type="primary">LOC104227751</name>
</gene>
<dbReference type="InterPro" id="IPR027417">
    <property type="entry name" value="P-loop_NTPase"/>
</dbReference>
<evidence type="ECO:0000256" key="2">
    <source>
        <dbReference type="ARBA" id="ARBA00022679"/>
    </source>
</evidence>
<accession>A0A1U7WVV3</accession>
<dbReference type="InterPro" id="IPR000863">
    <property type="entry name" value="Sulfotransferase_dom"/>
</dbReference>
<comment type="similarity">
    <text evidence="1 3">Belongs to the sulfotransferase 1 family.</text>
</comment>
<dbReference type="GO" id="GO:0008146">
    <property type="term" value="F:sulfotransferase activity"/>
    <property type="evidence" value="ECO:0007669"/>
    <property type="project" value="InterPro"/>
</dbReference>
<reference evidence="6" key="2">
    <citation type="submission" date="2025-08" db="UniProtKB">
        <authorList>
            <consortium name="RefSeq"/>
        </authorList>
    </citation>
    <scope>IDENTIFICATION</scope>
    <source>
        <tissue evidence="6">Leaf</tissue>
    </source>
</reference>
<reference evidence="5" key="1">
    <citation type="journal article" date="2013" name="Genome Biol.">
        <title>Reference genomes and transcriptomes of Nicotiana sylvestris and Nicotiana tomentosiformis.</title>
        <authorList>
            <person name="Sierro N."/>
            <person name="Battey J.N."/>
            <person name="Ouadi S."/>
            <person name="Bovet L."/>
            <person name="Goepfert S."/>
            <person name="Bakaher N."/>
            <person name="Peitsch M.C."/>
            <person name="Ivanov N.V."/>
        </authorList>
    </citation>
    <scope>NUCLEOTIDE SEQUENCE [LARGE SCALE GENOMIC DNA]</scope>
</reference>
<evidence type="ECO:0000256" key="1">
    <source>
        <dbReference type="ARBA" id="ARBA00005771"/>
    </source>
</evidence>
<dbReference type="Gene3D" id="3.40.50.300">
    <property type="entry name" value="P-loop containing nucleotide triphosphate hydrolases"/>
    <property type="match status" value="1"/>
</dbReference>
<name>A0A1U7WVV3_NICSY</name>
<dbReference type="SUPFAM" id="SSF52540">
    <property type="entry name" value="P-loop containing nucleoside triphosphate hydrolases"/>
    <property type="match status" value="1"/>
</dbReference>
<dbReference type="PANTHER" id="PTHR11783">
    <property type="entry name" value="SULFOTRANSFERASE SULT"/>
    <property type="match status" value="1"/>
</dbReference>
<evidence type="ECO:0000259" key="4">
    <source>
        <dbReference type="Pfam" id="PF00685"/>
    </source>
</evidence>
<keyword evidence="5" id="KW-1185">Reference proteome</keyword>
<dbReference type="AlphaFoldDB" id="A0A1U7WVV3"/>